<keyword evidence="10" id="KW-0460">Magnesium</keyword>
<sequence>MADTSTERHRVFRGAAVLCDHCRLVVPPGLVDPSAQWQFCCNGCATVFEAIHEAGLDRFYDLAADEGEAATEPAAPSGKRYDEYDDPAFRALYARELPDGSSSIELFLEGVHCASCVWLVERLPRIVDGCLEVRLDLRRQVATVRHDPARVELSVVARALDRLGYPSHPSRAAEHSALRKREERGHLLRLGIAGACAGNVMLAAFALYGGAASGMDPWTLRLLRGWSLAFTLLAVLGPGRVFFVGALGAIRARTAHMDLPVALALTIGTLWGAVNTVRGRGEVYFESLTAVVFLLLLGRWLQHRQSRAAAEAVELLFDLTPSSARRLEIGDDGAESVREVPLAAIEPGDLVEVRPGDSVPADGVVASGLSHVDLSLLTGESLPVPLGPGDRVHAGTVNLEGRLVVEVEAAGAQTRVSRLMQLVERGAADRPPIVRVADRVAHWFVLAVLALAAVTFGLWWRVDPALAVEHTVALLIVTCPCALGLATPLAVQAALGRAASRGILIRSGEALERLRGTGTVLLDKTGTLTEPRLHVIEWIGDSRWRAHVAAAEAQVAHPIARALAALQSELPSIEVCDLRSFGRGLEARVGDHSLRVGSPSFVAARASAAPQAIEAATATSIAAGRTVVWIAVDGSTVAAASLGNPLQEGAAQAVGELRRLGFDVRVLSGDDERVVRAVAAEAGIGPEACEGGASPERKLAVVCELRARGPVMMVGDGVNDAAALAAADFGLAVHGGAEASLAAADAFLSRPGIGAIGDLIHGARRAVRVIQRNFAVSLVYNAVSASLAVAGIIHPAVAAVLMPLSSLSVVTLSYRSRTF</sequence>
<keyword evidence="5" id="KW-0597">Phosphoprotein</keyword>
<dbReference type="PROSITE" id="PS50846">
    <property type="entry name" value="HMA_2"/>
    <property type="match status" value="1"/>
</dbReference>
<dbReference type="InterPro" id="IPR018303">
    <property type="entry name" value="ATPase_P-typ_P_site"/>
</dbReference>
<dbReference type="PANTHER" id="PTHR43520:SF5">
    <property type="entry name" value="CATION-TRANSPORTING P-TYPE ATPASE-RELATED"/>
    <property type="match status" value="1"/>
</dbReference>
<keyword evidence="13" id="KW-0406">Ion transport</keyword>
<dbReference type="SUPFAM" id="SSF81653">
    <property type="entry name" value="Calcium ATPase, transduction domain A"/>
    <property type="match status" value="1"/>
</dbReference>
<keyword evidence="3" id="KW-0813">Transport</keyword>
<dbReference type="InterPro" id="IPR059000">
    <property type="entry name" value="ATPase_P-type_domA"/>
</dbReference>
<evidence type="ECO:0000256" key="9">
    <source>
        <dbReference type="ARBA" id="ARBA00022840"/>
    </source>
</evidence>
<dbReference type="InterPro" id="IPR023299">
    <property type="entry name" value="ATPase_P-typ_cyto_dom_N"/>
</dbReference>
<dbReference type="NCBIfam" id="TIGR01511">
    <property type="entry name" value="ATPase-IB1_Cu"/>
    <property type="match status" value="1"/>
</dbReference>
<organism evidence="17 18">
    <name type="scientific">Engelhardtia mirabilis</name>
    <dbReference type="NCBI Taxonomy" id="2528011"/>
    <lineage>
        <taxon>Bacteria</taxon>
        <taxon>Pseudomonadati</taxon>
        <taxon>Planctomycetota</taxon>
        <taxon>Planctomycetia</taxon>
        <taxon>Planctomycetia incertae sedis</taxon>
        <taxon>Engelhardtia</taxon>
    </lineage>
</organism>
<keyword evidence="12 15" id="KW-1133">Transmembrane helix</keyword>
<dbReference type="InterPro" id="IPR036163">
    <property type="entry name" value="HMA_dom_sf"/>
</dbReference>
<dbReference type="RefSeq" id="WP_419192276.1">
    <property type="nucleotide sequence ID" value="NZ_CP036287.1"/>
</dbReference>
<evidence type="ECO:0000256" key="1">
    <source>
        <dbReference type="ARBA" id="ARBA00004651"/>
    </source>
</evidence>
<dbReference type="CDD" id="cd00371">
    <property type="entry name" value="HMA"/>
    <property type="match status" value="1"/>
</dbReference>
<dbReference type="FunFam" id="2.70.150.10:FF:000002">
    <property type="entry name" value="Copper-transporting ATPase 1, putative"/>
    <property type="match status" value="1"/>
</dbReference>
<evidence type="ECO:0000256" key="10">
    <source>
        <dbReference type="ARBA" id="ARBA00022842"/>
    </source>
</evidence>
<reference evidence="17 18" key="1">
    <citation type="submission" date="2019-02" db="EMBL/GenBank/DDBJ databases">
        <title>Deep-cultivation of Planctomycetes and their phenomic and genomic characterization uncovers novel biology.</title>
        <authorList>
            <person name="Wiegand S."/>
            <person name="Jogler M."/>
            <person name="Boedeker C."/>
            <person name="Pinto D."/>
            <person name="Vollmers J."/>
            <person name="Rivas-Marin E."/>
            <person name="Kohn T."/>
            <person name="Peeters S.H."/>
            <person name="Heuer A."/>
            <person name="Rast P."/>
            <person name="Oberbeckmann S."/>
            <person name="Bunk B."/>
            <person name="Jeske O."/>
            <person name="Meyerdierks A."/>
            <person name="Storesund J.E."/>
            <person name="Kallscheuer N."/>
            <person name="Luecker S."/>
            <person name="Lage O.M."/>
            <person name="Pohl T."/>
            <person name="Merkel B.J."/>
            <person name="Hornburger P."/>
            <person name="Mueller R.-W."/>
            <person name="Bruemmer F."/>
            <person name="Labrenz M."/>
            <person name="Spormann A.M."/>
            <person name="Op den Camp H."/>
            <person name="Overmann J."/>
            <person name="Amann R."/>
            <person name="Jetten M.S.M."/>
            <person name="Mascher T."/>
            <person name="Medema M.H."/>
            <person name="Devos D.P."/>
            <person name="Kaster A.-K."/>
            <person name="Ovreas L."/>
            <person name="Rohde M."/>
            <person name="Galperin M.Y."/>
            <person name="Jogler C."/>
        </authorList>
    </citation>
    <scope>NUCLEOTIDE SEQUENCE [LARGE SCALE GENOMIC DNA]</scope>
    <source>
        <strain evidence="17 18">Pla133</strain>
    </source>
</reference>
<keyword evidence="4 15" id="KW-1003">Cell membrane</keyword>
<dbReference type="InterPro" id="IPR027256">
    <property type="entry name" value="P-typ_ATPase_IB"/>
</dbReference>
<evidence type="ECO:0000256" key="4">
    <source>
        <dbReference type="ARBA" id="ARBA00022475"/>
    </source>
</evidence>
<dbReference type="InterPro" id="IPR008250">
    <property type="entry name" value="ATPase_P-typ_transduc_dom_A_sf"/>
</dbReference>
<keyword evidence="8 15" id="KW-0547">Nucleotide-binding</keyword>
<keyword evidence="18" id="KW-1185">Reference proteome</keyword>
<feature type="transmembrane region" description="Helical" evidence="15">
    <location>
        <begin position="774"/>
        <end position="790"/>
    </location>
</feature>
<feature type="domain" description="HMA" evidence="16">
    <location>
        <begin position="102"/>
        <end position="168"/>
    </location>
</feature>
<evidence type="ECO:0000313" key="18">
    <source>
        <dbReference type="Proteomes" id="UP000316921"/>
    </source>
</evidence>
<dbReference type="AlphaFoldDB" id="A0A518BII5"/>
<feature type="transmembrane region" description="Helical" evidence="15">
    <location>
        <begin position="228"/>
        <end position="247"/>
    </location>
</feature>
<evidence type="ECO:0000256" key="14">
    <source>
        <dbReference type="ARBA" id="ARBA00023136"/>
    </source>
</evidence>
<evidence type="ECO:0000256" key="13">
    <source>
        <dbReference type="ARBA" id="ARBA00023065"/>
    </source>
</evidence>
<gene>
    <name evidence="17" type="primary">copA</name>
    <name evidence="17" type="ORF">Pla133_18640</name>
</gene>
<protein>
    <submittedName>
        <fullName evidence="17">Copper-exporting P-type ATPase A</fullName>
    </submittedName>
</protein>
<evidence type="ECO:0000256" key="3">
    <source>
        <dbReference type="ARBA" id="ARBA00022448"/>
    </source>
</evidence>
<dbReference type="NCBIfam" id="TIGR01494">
    <property type="entry name" value="ATPase_P-type"/>
    <property type="match status" value="1"/>
</dbReference>
<keyword evidence="14 15" id="KW-0472">Membrane</keyword>
<dbReference type="SUPFAM" id="SSF81665">
    <property type="entry name" value="Calcium ATPase, transmembrane domain M"/>
    <property type="match status" value="1"/>
</dbReference>
<evidence type="ECO:0000256" key="12">
    <source>
        <dbReference type="ARBA" id="ARBA00022989"/>
    </source>
</evidence>
<dbReference type="SUPFAM" id="SSF55008">
    <property type="entry name" value="HMA, heavy metal-associated domain"/>
    <property type="match status" value="1"/>
</dbReference>
<feature type="transmembrane region" description="Helical" evidence="15">
    <location>
        <begin position="472"/>
        <end position="491"/>
    </location>
</feature>
<dbReference type="SUPFAM" id="SSF56784">
    <property type="entry name" value="HAD-like"/>
    <property type="match status" value="1"/>
</dbReference>
<feature type="transmembrane region" description="Helical" evidence="15">
    <location>
        <begin position="187"/>
        <end position="208"/>
    </location>
</feature>
<dbReference type="GO" id="GO:0005524">
    <property type="term" value="F:ATP binding"/>
    <property type="evidence" value="ECO:0007669"/>
    <property type="project" value="UniProtKB-UniRule"/>
</dbReference>
<dbReference type="PRINTS" id="PR00943">
    <property type="entry name" value="CUATPASE"/>
</dbReference>
<dbReference type="Pfam" id="PF00122">
    <property type="entry name" value="E1-E2_ATPase"/>
    <property type="match status" value="1"/>
</dbReference>
<evidence type="ECO:0000256" key="5">
    <source>
        <dbReference type="ARBA" id="ARBA00022553"/>
    </source>
</evidence>
<comment type="subcellular location">
    <subcellularLocation>
        <location evidence="1">Cell membrane</location>
        <topology evidence="1">Multi-pass membrane protein</topology>
    </subcellularLocation>
</comment>
<evidence type="ECO:0000256" key="7">
    <source>
        <dbReference type="ARBA" id="ARBA00022723"/>
    </source>
</evidence>
<dbReference type="InterPro" id="IPR023298">
    <property type="entry name" value="ATPase_P-typ_TM_dom_sf"/>
</dbReference>
<dbReference type="InterPro" id="IPR036412">
    <property type="entry name" value="HAD-like_sf"/>
</dbReference>
<dbReference type="KEGG" id="pbap:Pla133_18640"/>
<comment type="similarity">
    <text evidence="2 15">Belongs to the cation transport ATPase (P-type) (TC 3.A.3) family. Type IB subfamily.</text>
</comment>
<keyword evidence="9 15" id="KW-0067">ATP-binding</keyword>
<feature type="transmembrane region" description="Helical" evidence="15">
    <location>
        <begin position="259"/>
        <end position="277"/>
    </location>
</feature>
<feature type="transmembrane region" description="Helical" evidence="15">
    <location>
        <begin position="440"/>
        <end position="460"/>
    </location>
</feature>
<evidence type="ECO:0000313" key="17">
    <source>
        <dbReference type="EMBL" id="QDU66788.1"/>
    </source>
</evidence>
<dbReference type="NCBIfam" id="TIGR01525">
    <property type="entry name" value="ATPase-IB_hvy"/>
    <property type="match status" value="1"/>
</dbReference>
<dbReference type="GO" id="GO:0016887">
    <property type="term" value="F:ATP hydrolysis activity"/>
    <property type="evidence" value="ECO:0007669"/>
    <property type="project" value="InterPro"/>
</dbReference>
<evidence type="ECO:0000256" key="11">
    <source>
        <dbReference type="ARBA" id="ARBA00022967"/>
    </source>
</evidence>
<name>A0A518BII5_9BACT</name>
<dbReference type="Gene3D" id="3.40.1110.10">
    <property type="entry name" value="Calcium-transporting ATPase, cytoplasmic domain N"/>
    <property type="match status" value="1"/>
</dbReference>
<dbReference type="InterPro" id="IPR006121">
    <property type="entry name" value="HMA_dom"/>
</dbReference>
<dbReference type="InterPro" id="IPR021993">
    <property type="entry name" value="ATPase-cat-bd"/>
</dbReference>
<feature type="transmembrane region" description="Helical" evidence="15">
    <location>
        <begin position="283"/>
        <end position="301"/>
    </location>
</feature>
<accession>A0A518BII5</accession>
<dbReference type="Pfam" id="PF00403">
    <property type="entry name" value="HMA"/>
    <property type="match status" value="1"/>
</dbReference>
<dbReference type="GO" id="GO:0043682">
    <property type="term" value="F:P-type divalent copper transporter activity"/>
    <property type="evidence" value="ECO:0007669"/>
    <property type="project" value="TreeGrafter"/>
</dbReference>
<dbReference type="GO" id="GO:0005507">
    <property type="term" value="F:copper ion binding"/>
    <property type="evidence" value="ECO:0007669"/>
    <property type="project" value="TreeGrafter"/>
</dbReference>
<dbReference type="Gene3D" id="3.40.50.1000">
    <property type="entry name" value="HAD superfamily/HAD-like"/>
    <property type="match status" value="1"/>
</dbReference>
<dbReference type="GO" id="GO:0005886">
    <property type="term" value="C:plasma membrane"/>
    <property type="evidence" value="ECO:0007669"/>
    <property type="project" value="UniProtKB-SubCell"/>
</dbReference>
<dbReference type="PROSITE" id="PS00154">
    <property type="entry name" value="ATPASE_E1_E2"/>
    <property type="match status" value="1"/>
</dbReference>
<dbReference type="Gene3D" id="2.70.150.10">
    <property type="entry name" value="Calcium-transporting ATPase, cytoplasmic transduction domain A"/>
    <property type="match status" value="1"/>
</dbReference>
<evidence type="ECO:0000256" key="6">
    <source>
        <dbReference type="ARBA" id="ARBA00022692"/>
    </source>
</evidence>
<dbReference type="InterPro" id="IPR001757">
    <property type="entry name" value="P_typ_ATPase"/>
</dbReference>
<keyword evidence="11" id="KW-1278">Translocase</keyword>
<dbReference type="InterPro" id="IPR023214">
    <property type="entry name" value="HAD_sf"/>
</dbReference>
<evidence type="ECO:0000259" key="16">
    <source>
        <dbReference type="PROSITE" id="PS50846"/>
    </source>
</evidence>
<dbReference type="Pfam" id="PF12156">
    <property type="entry name" value="ATPase-cat_bd"/>
    <property type="match status" value="1"/>
</dbReference>
<evidence type="ECO:0000256" key="15">
    <source>
        <dbReference type="RuleBase" id="RU362081"/>
    </source>
</evidence>
<dbReference type="PANTHER" id="PTHR43520">
    <property type="entry name" value="ATP7, ISOFORM B"/>
    <property type="match status" value="1"/>
</dbReference>
<dbReference type="PRINTS" id="PR00119">
    <property type="entry name" value="CATATPASE"/>
</dbReference>
<evidence type="ECO:0000256" key="8">
    <source>
        <dbReference type="ARBA" id="ARBA00022741"/>
    </source>
</evidence>
<keyword evidence="7 15" id="KW-0479">Metal-binding</keyword>
<dbReference type="GO" id="GO:0055070">
    <property type="term" value="P:copper ion homeostasis"/>
    <property type="evidence" value="ECO:0007669"/>
    <property type="project" value="TreeGrafter"/>
</dbReference>
<proteinExistence type="inferred from homology"/>
<keyword evidence="6 15" id="KW-0812">Transmembrane</keyword>
<dbReference type="Pfam" id="PF00702">
    <property type="entry name" value="Hydrolase"/>
    <property type="match status" value="1"/>
</dbReference>
<evidence type="ECO:0000256" key="2">
    <source>
        <dbReference type="ARBA" id="ARBA00006024"/>
    </source>
</evidence>
<dbReference type="Gene3D" id="3.30.70.100">
    <property type="match status" value="1"/>
</dbReference>
<dbReference type="EMBL" id="CP036287">
    <property type="protein sequence ID" value="QDU66788.1"/>
    <property type="molecule type" value="Genomic_DNA"/>
</dbReference>
<dbReference type="Proteomes" id="UP000316921">
    <property type="component" value="Chromosome"/>
</dbReference>